<feature type="domain" description="Histidine kinase" evidence="6">
    <location>
        <begin position="1"/>
        <end position="104"/>
    </location>
</feature>
<dbReference type="PANTHER" id="PTHR43547">
    <property type="entry name" value="TWO-COMPONENT HISTIDINE KINASE"/>
    <property type="match status" value="1"/>
</dbReference>
<evidence type="ECO:0000256" key="2">
    <source>
        <dbReference type="ARBA" id="ARBA00012438"/>
    </source>
</evidence>
<dbReference type="PANTHER" id="PTHR43547:SF2">
    <property type="entry name" value="HYBRID SIGNAL TRANSDUCTION HISTIDINE KINASE C"/>
    <property type="match status" value="1"/>
</dbReference>
<dbReference type="InterPro" id="IPR036890">
    <property type="entry name" value="HATPase_C_sf"/>
</dbReference>
<dbReference type="InterPro" id="IPR004358">
    <property type="entry name" value="Sig_transdc_His_kin-like_C"/>
</dbReference>
<sequence length="133" mass="14790">MLNLISNAIKFSNPKSVILVKVVDMVSNVEISVKDEGVGIEQEHLENIFQRYYQVNKSLNRNAEGSGIGLSLIKSIIELHGGKINVKSKVNSGSTFTIELPSKVVDNESESIKRYTDGKVEMIKIEFSDIYSI</sequence>
<dbReference type="InterPro" id="IPR003594">
    <property type="entry name" value="HATPase_dom"/>
</dbReference>
<evidence type="ECO:0000313" key="7">
    <source>
        <dbReference type="EMBL" id="MPN21290.1"/>
    </source>
</evidence>
<organism evidence="7">
    <name type="scientific">bioreactor metagenome</name>
    <dbReference type="NCBI Taxonomy" id="1076179"/>
    <lineage>
        <taxon>unclassified sequences</taxon>
        <taxon>metagenomes</taxon>
        <taxon>ecological metagenomes</taxon>
    </lineage>
</organism>
<name>A0A645G5T1_9ZZZZ</name>
<evidence type="ECO:0000259" key="6">
    <source>
        <dbReference type="PROSITE" id="PS50109"/>
    </source>
</evidence>
<comment type="catalytic activity">
    <reaction evidence="1">
        <text>ATP + protein L-histidine = ADP + protein N-phospho-L-histidine.</text>
        <dbReference type="EC" id="2.7.13.3"/>
    </reaction>
</comment>
<dbReference type="GO" id="GO:0000155">
    <property type="term" value="F:phosphorelay sensor kinase activity"/>
    <property type="evidence" value="ECO:0007669"/>
    <property type="project" value="TreeGrafter"/>
</dbReference>
<dbReference type="FunFam" id="3.30.565.10:FF:000006">
    <property type="entry name" value="Sensor histidine kinase WalK"/>
    <property type="match status" value="1"/>
</dbReference>
<evidence type="ECO:0000256" key="1">
    <source>
        <dbReference type="ARBA" id="ARBA00000085"/>
    </source>
</evidence>
<accession>A0A645G5T1</accession>
<keyword evidence="4 7" id="KW-0808">Transferase</keyword>
<dbReference type="InterPro" id="IPR005467">
    <property type="entry name" value="His_kinase_dom"/>
</dbReference>
<gene>
    <name evidence="7" type="primary">sasA_327</name>
    <name evidence="7" type="ORF">SDC9_168669</name>
</gene>
<evidence type="ECO:0000256" key="4">
    <source>
        <dbReference type="ARBA" id="ARBA00022679"/>
    </source>
</evidence>
<dbReference type="Pfam" id="PF02518">
    <property type="entry name" value="HATPase_c"/>
    <property type="match status" value="1"/>
</dbReference>
<dbReference type="PROSITE" id="PS50109">
    <property type="entry name" value="HIS_KIN"/>
    <property type="match status" value="1"/>
</dbReference>
<comment type="caution">
    <text evidence="7">The sequence shown here is derived from an EMBL/GenBank/DDBJ whole genome shotgun (WGS) entry which is preliminary data.</text>
</comment>
<dbReference type="EC" id="2.7.13.3" evidence="2"/>
<dbReference type="Gene3D" id="3.30.565.10">
    <property type="entry name" value="Histidine kinase-like ATPase, C-terminal domain"/>
    <property type="match status" value="1"/>
</dbReference>
<dbReference type="EMBL" id="VSSQ01069251">
    <property type="protein sequence ID" value="MPN21290.1"/>
    <property type="molecule type" value="Genomic_DNA"/>
</dbReference>
<dbReference type="SUPFAM" id="SSF55874">
    <property type="entry name" value="ATPase domain of HSP90 chaperone/DNA topoisomerase II/histidine kinase"/>
    <property type="match status" value="1"/>
</dbReference>
<evidence type="ECO:0000256" key="3">
    <source>
        <dbReference type="ARBA" id="ARBA00022553"/>
    </source>
</evidence>
<dbReference type="SMART" id="SM00387">
    <property type="entry name" value="HATPase_c"/>
    <property type="match status" value="1"/>
</dbReference>
<protein>
    <recommendedName>
        <fullName evidence="2">histidine kinase</fullName>
        <ecNumber evidence="2">2.7.13.3</ecNumber>
    </recommendedName>
</protein>
<dbReference type="PRINTS" id="PR00344">
    <property type="entry name" value="BCTRLSENSOR"/>
</dbReference>
<dbReference type="AlphaFoldDB" id="A0A645G5T1"/>
<evidence type="ECO:0000256" key="5">
    <source>
        <dbReference type="ARBA" id="ARBA00022777"/>
    </source>
</evidence>
<reference evidence="7" key="1">
    <citation type="submission" date="2019-08" db="EMBL/GenBank/DDBJ databases">
        <authorList>
            <person name="Kucharzyk K."/>
            <person name="Murdoch R.W."/>
            <person name="Higgins S."/>
            <person name="Loffler F."/>
        </authorList>
    </citation>
    <scope>NUCLEOTIDE SEQUENCE</scope>
</reference>
<keyword evidence="5 7" id="KW-0418">Kinase</keyword>
<proteinExistence type="predicted"/>
<keyword evidence="3" id="KW-0597">Phosphoprotein</keyword>